<dbReference type="Gene3D" id="3.10.450.50">
    <property type="match status" value="1"/>
</dbReference>
<organism evidence="1 2">
    <name type="scientific">Cadophora malorum</name>
    <dbReference type="NCBI Taxonomy" id="108018"/>
    <lineage>
        <taxon>Eukaryota</taxon>
        <taxon>Fungi</taxon>
        <taxon>Dikarya</taxon>
        <taxon>Ascomycota</taxon>
        <taxon>Pezizomycotina</taxon>
        <taxon>Leotiomycetes</taxon>
        <taxon>Helotiales</taxon>
        <taxon>Ploettnerulaceae</taxon>
        <taxon>Cadophora</taxon>
    </lineage>
</organism>
<name>A0A8H7TJN4_9HELO</name>
<dbReference type="OrthoDB" id="5440at2759"/>
<keyword evidence="2" id="KW-1185">Reference proteome</keyword>
<dbReference type="EMBL" id="JAFJYH010000083">
    <property type="protein sequence ID" value="KAG4420452.1"/>
    <property type="molecule type" value="Genomic_DNA"/>
</dbReference>
<dbReference type="GO" id="GO:0030638">
    <property type="term" value="P:polyketide metabolic process"/>
    <property type="evidence" value="ECO:0007669"/>
    <property type="project" value="InterPro"/>
</dbReference>
<comment type="caution">
    <text evidence="1">The sequence shown here is derived from an EMBL/GenBank/DDBJ whole genome shotgun (WGS) entry which is preliminary data.</text>
</comment>
<evidence type="ECO:0000313" key="2">
    <source>
        <dbReference type="Proteomes" id="UP000664132"/>
    </source>
</evidence>
<dbReference type="PANTHER" id="PTHR38436:SF3">
    <property type="entry name" value="CARBOXYMETHYLENEBUTENOLIDASE-RELATED"/>
    <property type="match status" value="1"/>
</dbReference>
<dbReference type="PANTHER" id="PTHR38436">
    <property type="entry name" value="POLYKETIDE CYCLASE SNOAL-LIKE DOMAIN"/>
    <property type="match status" value="1"/>
</dbReference>
<dbReference type="SUPFAM" id="SSF54427">
    <property type="entry name" value="NTF2-like"/>
    <property type="match status" value="1"/>
</dbReference>
<dbReference type="Proteomes" id="UP000664132">
    <property type="component" value="Unassembled WGS sequence"/>
</dbReference>
<reference evidence="1" key="1">
    <citation type="submission" date="2021-02" db="EMBL/GenBank/DDBJ databases">
        <title>Genome sequence Cadophora malorum strain M34.</title>
        <authorList>
            <person name="Stefanovic E."/>
            <person name="Vu D."/>
            <person name="Scully C."/>
            <person name="Dijksterhuis J."/>
            <person name="Roader J."/>
            <person name="Houbraken J."/>
        </authorList>
    </citation>
    <scope>NUCLEOTIDE SEQUENCE</scope>
    <source>
        <strain evidence="1">M34</strain>
    </source>
</reference>
<evidence type="ECO:0000313" key="1">
    <source>
        <dbReference type="EMBL" id="KAG4420452.1"/>
    </source>
</evidence>
<dbReference type="InterPro" id="IPR009959">
    <property type="entry name" value="Cyclase_SnoaL-like"/>
</dbReference>
<dbReference type="InterPro" id="IPR032710">
    <property type="entry name" value="NTF2-like_dom_sf"/>
</dbReference>
<dbReference type="AlphaFoldDB" id="A0A8H7TJN4"/>
<evidence type="ECO:0008006" key="3">
    <source>
        <dbReference type="Google" id="ProtNLM"/>
    </source>
</evidence>
<proteinExistence type="predicted"/>
<sequence length="427" mass="48142">MSKLYGDISQPPPALPQPHLKQLRKGVSLLLPLSRRGYGPGLIILVPDHDKQLSIEDGIPSPLMKWGEEGYVVVEIQSSALAGAEESVLREAISATKVCEKCDQKEKIGVVVYEPRLWSIASACIPSFPEIVSAVIYGDSNSQISEEKSPMTSIPLLVHYPGPPTRKTSRTTALTEYFYPATTSPAFALPLQPTFHYTTEAVSHTRNLTFLKSHMGGPTFDLEAIWDEHTFYEFEDRSVEWTMSTMVQEPYVNHVPTLTGGVGRENLTRFYRENFIFKNSQDTSMELVSRTVGVDRVVDEFLFGFTHDRIVDWLLPGVPPTFKKASVPFTAIVNIRGDRLYHEHIAWDQGTLLRQLDLMPEYLPFPYPGVKEGEEQANCEKGGEKRIEYRVPVEGIKTAQMLRERNSVPSNEMFAYEAREVKVDEGK</sequence>
<protein>
    <recommendedName>
        <fullName evidence="3">Carboxymethylenebutenolidase</fullName>
    </recommendedName>
</protein>
<gene>
    <name evidence="1" type="ORF">IFR04_006372</name>
</gene>
<accession>A0A8H7TJN4</accession>